<keyword evidence="5" id="KW-0539">Nucleus</keyword>
<feature type="transmembrane region" description="Helical" evidence="8">
    <location>
        <begin position="153"/>
        <end position="171"/>
    </location>
</feature>
<feature type="transmembrane region" description="Helical" evidence="8">
    <location>
        <begin position="74"/>
        <end position="98"/>
    </location>
</feature>
<dbReference type="GO" id="GO:0000981">
    <property type="term" value="F:DNA-binding transcription factor activity, RNA polymerase II-specific"/>
    <property type="evidence" value="ECO:0007669"/>
    <property type="project" value="InterPro"/>
</dbReference>
<feature type="region of interest" description="Disordered" evidence="7">
    <location>
        <begin position="301"/>
        <end position="320"/>
    </location>
</feature>
<dbReference type="InterPro" id="IPR049326">
    <property type="entry name" value="Rhodopsin_dom_fungi"/>
</dbReference>
<feature type="transmembrane region" description="Helical" evidence="8">
    <location>
        <begin position="119"/>
        <end position="141"/>
    </location>
</feature>
<keyword evidence="2 8" id="KW-0812">Transmembrane</keyword>
<feature type="compositionally biased region" description="Basic and acidic residues" evidence="7">
    <location>
        <begin position="404"/>
        <end position="418"/>
    </location>
</feature>
<evidence type="ECO:0000256" key="4">
    <source>
        <dbReference type="ARBA" id="ARBA00023136"/>
    </source>
</evidence>
<dbReference type="Proteomes" id="UP000266234">
    <property type="component" value="Unassembled WGS sequence"/>
</dbReference>
<comment type="caution">
    <text evidence="10">The sequence shown here is derived from an EMBL/GenBank/DDBJ whole genome shotgun (WGS) entry which is preliminary data.</text>
</comment>
<keyword evidence="11" id="KW-1185">Reference proteome</keyword>
<evidence type="ECO:0000313" key="10">
    <source>
        <dbReference type="EMBL" id="RGP59069.1"/>
    </source>
</evidence>
<feature type="transmembrane region" description="Helical" evidence="8">
    <location>
        <begin position="6"/>
        <end position="23"/>
    </location>
</feature>
<dbReference type="PROSITE" id="PS00463">
    <property type="entry name" value="ZN2_CY6_FUNGAL_1"/>
    <property type="match status" value="1"/>
</dbReference>
<reference evidence="10 11" key="1">
    <citation type="journal article" date="2018" name="PLoS Pathog.">
        <title>Evolution of structural diversity of trichothecenes, a family of toxins produced by plant pathogenic and entomopathogenic fungi.</title>
        <authorList>
            <person name="Proctor R.H."/>
            <person name="McCormick S.P."/>
            <person name="Kim H.S."/>
            <person name="Cardoza R.E."/>
            <person name="Stanley A.M."/>
            <person name="Lindo L."/>
            <person name="Kelly A."/>
            <person name="Brown D.W."/>
            <person name="Lee T."/>
            <person name="Vaughan M.M."/>
            <person name="Alexander N.J."/>
            <person name="Busman M."/>
            <person name="Gutierrez S."/>
        </authorList>
    </citation>
    <scope>NUCLEOTIDE SEQUENCE [LARGE SCALE GENOMIC DNA]</scope>
    <source>
        <strain evidence="10 11">NRRL 20695</strain>
    </source>
</reference>
<evidence type="ECO:0000256" key="3">
    <source>
        <dbReference type="ARBA" id="ARBA00022989"/>
    </source>
</evidence>
<dbReference type="InterPro" id="IPR036864">
    <property type="entry name" value="Zn2-C6_fun-type_DNA-bd_sf"/>
</dbReference>
<feature type="transmembrane region" description="Helical" evidence="8">
    <location>
        <begin position="35"/>
        <end position="54"/>
    </location>
</feature>
<dbReference type="Pfam" id="PF00172">
    <property type="entry name" value="Zn_clus"/>
    <property type="match status" value="1"/>
</dbReference>
<evidence type="ECO:0000256" key="2">
    <source>
        <dbReference type="ARBA" id="ARBA00022692"/>
    </source>
</evidence>
<feature type="transmembrane region" description="Helical" evidence="8">
    <location>
        <begin position="191"/>
        <end position="209"/>
    </location>
</feature>
<keyword evidence="3 8" id="KW-1133">Transmembrane helix</keyword>
<dbReference type="CDD" id="cd00067">
    <property type="entry name" value="GAL4"/>
    <property type="match status" value="1"/>
</dbReference>
<keyword evidence="4 8" id="KW-0472">Membrane</keyword>
<comment type="subcellular location">
    <subcellularLocation>
        <location evidence="1">Membrane</location>
        <topology evidence="1">Multi-pass membrane protein</topology>
    </subcellularLocation>
</comment>
<organism evidence="10 11">
    <name type="scientific">Fusarium longipes</name>
    <dbReference type="NCBI Taxonomy" id="694270"/>
    <lineage>
        <taxon>Eukaryota</taxon>
        <taxon>Fungi</taxon>
        <taxon>Dikarya</taxon>
        <taxon>Ascomycota</taxon>
        <taxon>Pezizomycotina</taxon>
        <taxon>Sordariomycetes</taxon>
        <taxon>Hypocreomycetidae</taxon>
        <taxon>Hypocreales</taxon>
        <taxon>Nectriaceae</taxon>
        <taxon>Fusarium</taxon>
    </lineage>
</organism>
<dbReference type="Gene3D" id="4.10.240.10">
    <property type="entry name" value="Zn(2)-C6 fungal-type DNA-binding domain"/>
    <property type="match status" value="1"/>
</dbReference>
<gene>
    <name evidence="10" type="ORF">FLONG3_11302</name>
</gene>
<dbReference type="GO" id="GO:0008270">
    <property type="term" value="F:zinc ion binding"/>
    <property type="evidence" value="ECO:0007669"/>
    <property type="project" value="InterPro"/>
</dbReference>
<dbReference type="GO" id="GO:0016020">
    <property type="term" value="C:membrane"/>
    <property type="evidence" value="ECO:0007669"/>
    <property type="project" value="UniProtKB-SubCell"/>
</dbReference>
<dbReference type="InterPro" id="IPR021858">
    <property type="entry name" value="Fun_TF"/>
</dbReference>
<evidence type="ECO:0000256" key="6">
    <source>
        <dbReference type="ARBA" id="ARBA00038359"/>
    </source>
</evidence>
<dbReference type="STRING" id="694270.A0A395RGY7"/>
<dbReference type="SUPFAM" id="SSF57701">
    <property type="entry name" value="Zn2/Cys6 DNA-binding domain"/>
    <property type="match status" value="1"/>
</dbReference>
<evidence type="ECO:0000313" key="11">
    <source>
        <dbReference type="Proteomes" id="UP000266234"/>
    </source>
</evidence>
<dbReference type="InterPro" id="IPR052337">
    <property type="entry name" value="SAT4-like"/>
</dbReference>
<dbReference type="PANTHER" id="PTHR33048:SF151">
    <property type="entry name" value="INTEGRAL MEMBRANE PROTEIN"/>
    <property type="match status" value="1"/>
</dbReference>
<evidence type="ECO:0000259" key="9">
    <source>
        <dbReference type="PROSITE" id="PS50048"/>
    </source>
</evidence>
<dbReference type="OrthoDB" id="5386330at2759"/>
<dbReference type="InterPro" id="IPR001138">
    <property type="entry name" value="Zn2Cys6_DnaBD"/>
</dbReference>
<evidence type="ECO:0000256" key="1">
    <source>
        <dbReference type="ARBA" id="ARBA00004141"/>
    </source>
</evidence>
<protein>
    <submittedName>
        <fullName evidence="10">Acriflavine sensitivity control acr-2</fullName>
    </submittedName>
</protein>
<evidence type="ECO:0000256" key="8">
    <source>
        <dbReference type="SAM" id="Phobius"/>
    </source>
</evidence>
<dbReference type="EMBL" id="PXOG01000406">
    <property type="protein sequence ID" value="RGP59069.1"/>
    <property type="molecule type" value="Genomic_DNA"/>
</dbReference>
<accession>A0A395RGY7</accession>
<feature type="domain" description="Zn(2)-C6 fungal-type" evidence="9">
    <location>
        <begin position="327"/>
        <end position="356"/>
    </location>
</feature>
<feature type="region of interest" description="Disordered" evidence="7">
    <location>
        <begin position="385"/>
        <end position="418"/>
    </location>
</feature>
<dbReference type="PANTHER" id="PTHR33048">
    <property type="entry name" value="PTH11-LIKE INTEGRAL MEMBRANE PROTEIN (AFU_ORTHOLOGUE AFUA_5G11245)"/>
    <property type="match status" value="1"/>
</dbReference>
<evidence type="ECO:0000256" key="7">
    <source>
        <dbReference type="SAM" id="MobiDB-lite"/>
    </source>
</evidence>
<dbReference type="Pfam" id="PF20684">
    <property type="entry name" value="Fung_rhodopsin"/>
    <property type="match status" value="1"/>
</dbReference>
<proteinExistence type="inferred from homology"/>
<name>A0A395RGY7_9HYPO</name>
<dbReference type="Pfam" id="PF11951">
    <property type="entry name" value="Fungal_trans_2"/>
    <property type="match status" value="2"/>
</dbReference>
<dbReference type="PROSITE" id="PS50048">
    <property type="entry name" value="ZN2_CY6_FUNGAL_2"/>
    <property type="match status" value="1"/>
</dbReference>
<feature type="compositionally biased region" description="Polar residues" evidence="7">
    <location>
        <begin position="306"/>
        <end position="316"/>
    </location>
</feature>
<sequence length="764" mass="86266">MSLVFIVAYGSGMFALIPIGLSNPTGKIPGDNMAAFYKCTYIAVFFYGQALFWAKMSFVLLYYRIVSLSHWRWIYLGAIAFLVLWNICVVLLFFLTCIPMKAIWDPAVEGKCVSHGLELGYITAGISIFTDLAVAMLPLPFIWSLNLRRSQKITLSGIFLLGCFSIALAIMRIKWANQWSNGTWDIVRPQLWGLAEVTSALVCACIPTYKPLLVRFKKSKPRSEKNAKTPVIRRQLEEDEIGFNMDEATKIASQSQEDSDEAHRVLRAQSAGYNDTSRNKDQHEASREEYLTDRLTTPLTYVHHNSPMTPNISPNSDKVKKRPKVRGCYQCSRRRIDCDRKEPECAKCIAKGIKCSGLGLRYRFNDGIAARGKFVGKTLPLIDEPVSKPAKRDDVSTSPISKRRRDDPFRESGYEKHGKSPVEIDKIVEDTTETEALVVSNYKPLTIHWGLDHVDPKSRFCLGYFSNNIAQLIAVINMGFNGYRDLILPKAETDPLVRKAVLLVVEQHLSLQNGTSISLDPAAYGSLVRELIARSHRCAPQDDDSALTALLLLHIREMISGSDNFKLIYGSLRVVVNALAARSEDRRTDLRTFLQMQILRVCLFGESLFNETNGVHFIQAQQRACLEFITWCDRFHPELKSLITQLANLTTLACDIYVRRATFNPPPEETVHVIESFKQSLGEVDAYVDIVGRHLLAWPYFIVAAESSTADHREFFLDKLVSLHNTTGCWNLLRAIDQVKEIWASQSSIRWTSLLGGPTQAFIM</sequence>
<dbReference type="AlphaFoldDB" id="A0A395RGY7"/>
<evidence type="ECO:0000256" key="5">
    <source>
        <dbReference type="ARBA" id="ARBA00023242"/>
    </source>
</evidence>
<comment type="similarity">
    <text evidence="6">Belongs to the SAT4 family.</text>
</comment>